<evidence type="ECO:0000313" key="4">
    <source>
        <dbReference type="EMBL" id="VYS91307.1"/>
    </source>
</evidence>
<dbReference type="PANTHER" id="PTHR44943:SF8">
    <property type="entry name" value="TPR REPEAT-CONTAINING PROTEIN MJ0263"/>
    <property type="match status" value="1"/>
</dbReference>
<protein>
    <submittedName>
        <fullName evidence="4">TPR repeat-containing protein YrrB</fullName>
    </submittedName>
</protein>
<evidence type="ECO:0000256" key="2">
    <source>
        <dbReference type="ARBA" id="ARBA00022803"/>
    </source>
</evidence>
<dbReference type="Pfam" id="PF00515">
    <property type="entry name" value="TPR_1"/>
    <property type="match status" value="4"/>
</dbReference>
<gene>
    <name evidence="4" type="primary">yrrB</name>
    <name evidence="4" type="ORF">AMLFYP55_02100</name>
</gene>
<dbReference type="PANTHER" id="PTHR44943">
    <property type="entry name" value="CELLULOSE SYNTHASE OPERON PROTEIN C"/>
    <property type="match status" value="1"/>
</dbReference>
<dbReference type="InterPro" id="IPR011990">
    <property type="entry name" value="TPR-like_helical_dom_sf"/>
</dbReference>
<name>A0A6N2SD61_9BACT</name>
<feature type="repeat" description="TPR" evidence="3">
    <location>
        <begin position="92"/>
        <end position="125"/>
    </location>
</feature>
<dbReference type="Pfam" id="PF13432">
    <property type="entry name" value="TPR_16"/>
    <property type="match status" value="1"/>
</dbReference>
<dbReference type="SMART" id="SM00028">
    <property type="entry name" value="TPR"/>
    <property type="match status" value="8"/>
</dbReference>
<feature type="repeat" description="TPR" evidence="3">
    <location>
        <begin position="126"/>
        <end position="159"/>
    </location>
</feature>
<accession>A0A6N2SD61</accession>
<dbReference type="SUPFAM" id="SSF48452">
    <property type="entry name" value="TPR-like"/>
    <property type="match status" value="1"/>
</dbReference>
<dbReference type="PROSITE" id="PS50293">
    <property type="entry name" value="TPR_REGION"/>
    <property type="match status" value="7"/>
</dbReference>
<dbReference type="InterPro" id="IPR019734">
    <property type="entry name" value="TPR_rpt"/>
</dbReference>
<dbReference type="PROSITE" id="PS50005">
    <property type="entry name" value="TPR"/>
    <property type="match status" value="7"/>
</dbReference>
<feature type="repeat" description="TPR" evidence="3">
    <location>
        <begin position="228"/>
        <end position="261"/>
    </location>
</feature>
<keyword evidence="1" id="KW-0677">Repeat</keyword>
<reference evidence="4" key="1">
    <citation type="submission" date="2019-11" db="EMBL/GenBank/DDBJ databases">
        <authorList>
            <person name="Feng L."/>
        </authorList>
    </citation>
    <scope>NUCLEOTIDE SEQUENCE</scope>
    <source>
        <strain evidence="4">AMuciniphilaLFYP55</strain>
    </source>
</reference>
<dbReference type="Pfam" id="PF13414">
    <property type="entry name" value="TPR_11"/>
    <property type="match status" value="1"/>
</dbReference>
<sequence length="675" mass="75938">MDKEKLKGELEKWEREIALDPENFTAYVKKGNVLDDLGRSEEALDSYNRALEINPAYDKAYCNRGIVLKKLERKEEALSSYDKALEINPGNDATHYNRGHILDDLGRKEEALQSYDKALEINPGDHAAYYNKGNILNDLGRKKEALDSYNKALEIRPDYDKAYCNRGIILKSLGQKEEALASYNKALEINPGYDAAHYNKGNVLDDLGRKEEALASYSKALEINPGYGAACYNMGNVMDDLGRKEEALACYNKALEINPHHDAALNNKGLLLSNLGKKEEALACYIQAIQINAGNEIAKRNRRSLVGSKEFWDGLSENSQVDLWSGDEDFNVLASREKLGGCSGKDLSCIHRLWVEQYRLLYLLSADLEQVGHYTSSMVFETLLQKQTETDGHANPLSLCSLAAANDPTEGTVFQAFLKQDCLPSQRIQSHLAVLQASFSSAIDSLNQFRLYGKNKGEEGTGLCLVFNRSFFAKPGETSMIAVQKEEDDSSSGKETDMRRKLPLYWVLYYDCSSGRVHYTPACSEYSLNRDFNVCEDALKESERKKLQEIGKSLKNIRMLFECISEKAQKAALEMLIYLRHLVKDAAFKDEKELRILSLHPYNDQSSPLKVLEGKNCLSVGYLPVIHEGEEYLEKVIAGPKLKDFANLVDVAKFRLHRLGGKKKVEFCQSRAPLS</sequence>
<feature type="repeat" description="TPR" evidence="3">
    <location>
        <begin position="58"/>
        <end position="91"/>
    </location>
</feature>
<proteinExistence type="predicted"/>
<dbReference type="OrthoDB" id="199979at2"/>
<feature type="repeat" description="TPR" evidence="3">
    <location>
        <begin position="24"/>
        <end position="57"/>
    </location>
</feature>
<dbReference type="AlphaFoldDB" id="A0A6N2SD61"/>
<evidence type="ECO:0000256" key="1">
    <source>
        <dbReference type="ARBA" id="ARBA00022737"/>
    </source>
</evidence>
<dbReference type="EMBL" id="CACRSS010000002">
    <property type="protein sequence ID" value="VYS91307.1"/>
    <property type="molecule type" value="Genomic_DNA"/>
</dbReference>
<evidence type="ECO:0000256" key="3">
    <source>
        <dbReference type="PROSITE-ProRule" id="PRU00339"/>
    </source>
</evidence>
<feature type="repeat" description="TPR" evidence="3">
    <location>
        <begin position="194"/>
        <end position="227"/>
    </location>
</feature>
<dbReference type="InterPro" id="IPR051685">
    <property type="entry name" value="Ycf3/AcsC/BcsC/TPR_MFPF"/>
</dbReference>
<keyword evidence="2 3" id="KW-0802">TPR repeat</keyword>
<feature type="repeat" description="TPR" evidence="3">
    <location>
        <begin position="160"/>
        <end position="193"/>
    </location>
</feature>
<dbReference type="RefSeq" id="WP_102722056.1">
    <property type="nucleotide sequence ID" value="NZ_CACRSS010000002.1"/>
</dbReference>
<dbReference type="Gene3D" id="1.25.40.10">
    <property type="entry name" value="Tetratricopeptide repeat domain"/>
    <property type="match status" value="3"/>
</dbReference>
<organism evidence="4">
    <name type="scientific">Akkermansia muciniphila</name>
    <dbReference type="NCBI Taxonomy" id="239935"/>
    <lineage>
        <taxon>Bacteria</taxon>
        <taxon>Pseudomonadati</taxon>
        <taxon>Verrucomicrobiota</taxon>
        <taxon>Verrucomicrobiia</taxon>
        <taxon>Verrucomicrobiales</taxon>
        <taxon>Akkermansiaceae</taxon>
        <taxon>Akkermansia</taxon>
    </lineage>
</organism>